<sequence>MRKLAALLLILTCTLFTTSWAQEVLPDFTVVTKGNKKVIISWTNNYPVTTQISIQRSKDSTKGFATILSVADPTAQQNGIVDGKAPDANLFYRLFVVQDNGKFVFTKSKRPFWDTARVVVNNKLTQQTPENARRVIISESVTPKQAEEIKETLQPAVVKVPEPEKFFFVKKRDTLVATINAKDLKKFRDSIVTRTKDTIAFAGADTILLKPFVPKEVFKPSKFIYTEKDGNVTISLPNATIHHYSVKFFDEKSVPLFDISEVKESSLLIDKVNFLRSGWYKFELYEDGKLKEKHKFFIPRD</sequence>
<evidence type="ECO:0000313" key="3">
    <source>
        <dbReference type="Proteomes" id="UP000192796"/>
    </source>
</evidence>
<accession>A0A1V9FY12</accession>
<protein>
    <submittedName>
        <fullName evidence="2">Uncharacterized protein</fullName>
    </submittedName>
</protein>
<feature type="signal peptide" evidence="1">
    <location>
        <begin position="1"/>
        <end position="21"/>
    </location>
</feature>
<comment type="caution">
    <text evidence="2">The sequence shown here is derived from an EMBL/GenBank/DDBJ whole genome shotgun (WGS) entry which is preliminary data.</text>
</comment>
<gene>
    <name evidence="2" type="ORF">A3860_25305</name>
</gene>
<organism evidence="2 3">
    <name type="scientific">Niastella vici</name>
    <dbReference type="NCBI Taxonomy" id="1703345"/>
    <lineage>
        <taxon>Bacteria</taxon>
        <taxon>Pseudomonadati</taxon>
        <taxon>Bacteroidota</taxon>
        <taxon>Chitinophagia</taxon>
        <taxon>Chitinophagales</taxon>
        <taxon>Chitinophagaceae</taxon>
        <taxon>Niastella</taxon>
    </lineage>
</organism>
<dbReference type="OrthoDB" id="662308at2"/>
<feature type="chain" id="PRO_5012393231" evidence="1">
    <location>
        <begin position="22"/>
        <end position="301"/>
    </location>
</feature>
<dbReference type="STRING" id="1703345.A3860_25305"/>
<dbReference type="AlphaFoldDB" id="A0A1V9FY12"/>
<dbReference type="EMBL" id="LVYD01000046">
    <property type="protein sequence ID" value="OQP63210.1"/>
    <property type="molecule type" value="Genomic_DNA"/>
</dbReference>
<name>A0A1V9FY12_9BACT</name>
<proteinExistence type="predicted"/>
<reference evidence="2 3" key="1">
    <citation type="submission" date="2016-03" db="EMBL/GenBank/DDBJ databases">
        <title>Niastella vici sp. nov., isolated from farmland soil.</title>
        <authorList>
            <person name="Chen L."/>
            <person name="Wang D."/>
            <person name="Yang S."/>
            <person name="Wang G."/>
        </authorList>
    </citation>
    <scope>NUCLEOTIDE SEQUENCE [LARGE SCALE GENOMIC DNA]</scope>
    <source>
        <strain evidence="2 3">DJ57</strain>
    </source>
</reference>
<keyword evidence="3" id="KW-1185">Reference proteome</keyword>
<evidence type="ECO:0000313" key="2">
    <source>
        <dbReference type="EMBL" id="OQP63210.1"/>
    </source>
</evidence>
<keyword evidence="1" id="KW-0732">Signal</keyword>
<evidence type="ECO:0000256" key="1">
    <source>
        <dbReference type="SAM" id="SignalP"/>
    </source>
</evidence>
<dbReference type="Proteomes" id="UP000192796">
    <property type="component" value="Unassembled WGS sequence"/>
</dbReference>
<dbReference type="RefSeq" id="WP_081147934.1">
    <property type="nucleotide sequence ID" value="NZ_LVYD01000046.1"/>
</dbReference>